<comment type="caution">
    <text evidence="2">The sequence shown here is derived from an EMBL/GenBank/DDBJ whole genome shotgun (WGS) entry which is preliminary data.</text>
</comment>
<feature type="region of interest" description="Disordered" evidence="1">
    <location>
        <begin position="107"/>
        <end position="222"/>
    </location>
</feature>
<sequence length="222" mass="24668">MSDNHRVQKQSQSDAAHRAYIKTKYNPSALDLQRQQLSSLLKNPSKPVHVPAPGATLEQRKRELSPPPEIVSNVAGSSAGAGSGEFHVYKHARRKEFARLALFEEEEAAERQAAEFKNKQDEWAERDRKKTEKNRKRRMKRGGNGNKKINNNSSSSGDKQQQQEKKPATTSTTEEKDPKNGGLAQGDKQAAHEQPNKPAEPLIEAPAAVIEPSGIEIIDDDF</sequence>
<evidence type="ECO:0008006" key="4">
    <source>
        <dbReference type="Google" id="ProtNLM"/>
    </source>
</evidence>
<accession>A0A0J9XE43</accession>
<dbReference type="PANTHER" id="PTHR13507">
    <property type="entry name" value="PRKR-INTERACTING PROTEIN 1"/>
    <property type="match status" value="1"/>
</dbReference>
<name>A0A0J9XE43_GEOCN</name>
<dbReference type="GO" id="GO:0004860">
    <property type="term" value="F:protein kinase inhibitor activity"/>
    <property type="evidence" value="ECO:0007669"/>
    <property type="project" value="TreeGrafter"/>
</dbReference>
<feature type="compositionally biased region" description="Basic and acidic residues" evidence="1">
    <location>
        <begin position="109"/>
        <end position="130"/>
    </location>
</feature>
<feature type="region of interest" description="Disordered" evidence="1">
    <location>
        <begin position="36"/>
        <end position="83"/>
    </location>
</feature>
<dbReference type="STRING" id="1173061.A0A0J9XE43"/>
<dbReference type="PANTHER" id="PTHR13507:SF0">
    <property type="entry name" value="PRKR-INTERACTING PROTEIN 1"/>
    <property type="match status" value="1"/>
</dbReference>
<dbReference type="Pfam" id="PF06658">
    <property type="entry name" value="DUF1168"/>
    <property type="match status" value="1"/>
</dbReference>
<dbReference type="GO" id="GO:0005730">
    <property type="term" value="C:nucleolus"/>
    <property type="evidence" value="ECO:0007669"/>
    <property type="project" value="TreeGrafter"/>
</dbReference>
<dbReference type="OrthoDB" id="10067079at2759"/>
<evidence type="ECO:0000313" key="3">
    <source>
        <dbReference type="Proteomes" id="UP000242525"/>
    </source>
</evidence>
<dbReference type="EMBL" id="CCBN010000010">
    <property type="protein sequence ID" value="CDO55159.1"/>
    <property type="molecule type" value="Genomic_DNA"/>
</dbReference>
<keyword evidence="3" id="KW-1185">Reference proteome</keyword>
<evidence type="ECO:0000256" key="1">
    <source>
        <dbReference type="SAM" id="MobiDB-lite"/>
    </source>
</evidence>
<feature type="compositionally biased region" description="Basic residues" evidence="1">
    <location>
        <begin position="131"/>
        <end position="141"/>
    </location>
</feature>
<reference evidence="2" key="1">
    <citation type="submission" date="2014-03" db="EMBL/GenBank/DDBJ databases">
        <authorList>
            <person name="Casaregola S."/>
        </authorList>
    </citation>
    <scope>NUCLEOTIDE SEQUENCE [LARGE SCALE GENOMIC DNA]</scope>
    <source>
        <strain evidence="2">CLIB 918</strain>
    </source>
</reference>
<dbReference type="GO" id="GO:0019901">
    <property type="term" value="F:protein kinase binding"/>
    <property type="evidence" value="ECO:0007669"/>
    <property type="project" value="TreeGrafter"/>
</dbReference>
<organism evidence="2 3">
    <name type="scientific">Geotrichum candidum</name>
    <name type="common">Oospora lactis</name>
    <name type="synonym">Dipodascus geotrichum</name>
    <dbReference type="NCBI Taxonomy" id="1173061"/>
    <lineage>
        <taxon>Eukaryota</taxon>
        <taxon>Fungi</taxon>
        <taxon>Dikarya</taxon>
        <taxon>Ascomycota</taxon>
        <taxon>Saccharomycotina</taxon>
        <taxon>Dipodascomycetes</taxon>
        <taxon>Dipodascales</taxon>
        <taxon>Dipodascaceae</taxon>
        <taxon>Geotrichum</taxon>
    </lineage>
</organism>
<protein>
    <recommendedName>
        <fullName evidence="4">PRKR-interacting protein 1</fullName>
    </recommendedName>
</protein>
<gene>
    <name evidence="2" type="ORF">BN980_GECA10s00802g</name>
</gene>
<feature type="compositionally biased region" description="Basic and acidic residues" evidence="1">
    <location>
        <begin position="161"/>
        <end position="179"/>
    </location>
</feature>
<dbReference type="InterPro" id="IPR009548">
    <property type="entry name" value="Prkrip1"/>
</dbReference>
<dbReference type="Proteomes" id="UP000242525">
    <property type="component" value="Unassembled WGS sequence"/>
</dbReference>
<dbReference type="AlphaFoldDB" id="A0A0J9XE43"/>
<dbReference type="GO" id="GO:0003725">
    <property type="term" value="F:double-stranded RNA binding"/>
    <property type="evidence" value="ECO:0007669"/>
    <property type="project" value="InterPro"/>
</dbReference>
<proteinExistence type="predicted"/>
<evidence type="ECO:0000313" key="2">
    <source>
        <dbReference type="EMBL" id="CDO55159.1"/>
    </source>
</evidence>
<feature type="compositionally biased region" description="Low complexity" evidence="1">
    <location>
        <begin position="146"/>
        <end position="159"/>
    </location>
</feature>